<evidence type="ECO:0008006" key="5">
    <source>
        <dbReference type="Google" id="ProtNLM"/>
    </source>
</evidence>
<feature type="transmembrane region" description="Helical" evidence="2">
    <location>
        <begin position="101"/>
        <end position="119"/>
    </location>
</feature>
<accession>A0AAN7WNA3</accession>
<evidence type="ECO:0000256" key="1">
    <source>
        <dbReference type="SAM" id="MobiDB-lite"/>
    </source>
</evidence>
<keyword evidence="2" id="KW-0812">Transmembrane</keyword>
<name>A0AAN7WNA3_9PEZI</name>
<proteinExistence type="predicted"/>
<dbReference type="PANTHER" id="PTHR35043">
    <property type="entry name" value="TRANSCRIPTION FACTOR DOMAIN-CONTAINING PROTEIN"/>
    <property type="match status" value="1"/>
</dbReference>
<keyword evidence="2" id="KW-1133">Transmembrane helix</keyword>
<feature type="transmembrane region" description="Helical" evidence="2">
    <location>
        <begin position="416"/>
        <end position="446"/>
    </location>
</feature>
<dbReference type="AlphaFoldDB" id="A0AAN7WNA3"/>
<evidence type="ECO:0000313" key="3">
    <source>
        <dbReference type="EMBL" id="KAK5703066.1"/>
    </source>
</evidence>
<comment type="caution">
    <text evidence="3">The sequence shown here is derived from an EMBL/GenBank/DDBJ whole genome shotgun (WGS) entry which is preliminary data.</text>
</comment>
<feature type="transmembrane region" description="Helical" evidence="2">
    <location>
        <begin position="385"/>
        <end position="404"/>
    </location>
</feature>
<reference evidence="3" key="1">
    <citation type="submission" date="2023-08" db="EMBL/GenBank/DDBJ databases">
        <title>Black Yeasts Isolated from many extreme environments.</title>
        <authorList>
            <person name="Coleine C."/>
            <person name="Stajich J.E."/>
            <person name="Selbmann L."/>
        </authorList>
    </citation>
    <scope>NUCLEOTIDE SEQUENCE</scope>
    <source>
        <strain evidence="3">CCFEE 5810</strain>
    </source>
</reference>
<dbReference type="Proteomes" id="UP001310594">
    <property type="component" value="Unassembled WGS sequence"/>
</dbReference>
<gene>
    <name evidence="3" type="ORF">LTR97_004012</name>
</gene>
<protein>
    <recommendedName>
        <fullName evidence="5">Transmembrane protein</fullName>
    </recommendedName>
</protein>
<sequence>MSRRSIQHITITPVFRAMATTARLLVLAIMVTGSVAYSKFETTCTLPETVTNYVSSPNTRGLLEIIWTSLATVITCTYTVLHLNVPENGASDWQLTYHNTMWAIITIIAPEIVLCKAIMDWSKGYKHWRDLKPETKQHWTLTHMLYADMGGFFYCAESTHTEAIKKEFQLEGFVLRAKVLKKADQQGILPLKPPVTEAEILDKSKSNCFEKIVTMGQLLYFCTSIIARVIEKLPITQLELTVCGFAVCSISTYIFTFAKPKGVNTRTVFRHGDFEAFERMLMIAAGPEDDPIQLQVAAQVDNGSASTCTVRMESSVRLGSNSRHLTPVPTGMEVVKSELVQPEPSALEAQRKREANDKRRKRASAEASNALQSIKNNPFSGDFNAAWILVPLVSIPVGAVHVAGWNLHFPTLIELWLWRVAAIVSTAILPLGLFAAVTILLLLALVEDHVDIPEELGMWLIIITGGFVSLAYVGSRLVLIVEMLRCLFFLQPEAFQATWASNVPHIG</sequence>
<feature type="transmembrane region" description="Helical" evidence="2">
    <location>
        <begin position="238"/>
        <end position="258"/>
    </location>
</feature>
<dbReference type="EMBL" id="JAVRQU010000005">
    <property type="protein sequence ID" value="KAK5703066.1"/>
    <property type="molecule type" value="Genomic_DNA"/>
</dbReference>
<organism evidence="3 4">
    <name type="scientific">Elasticomyces elasticus</name>
    <dbReference type="NCBI Taxonomy" id="574655"/>
    <lineage>
        <taxon>Eukaryota</taxon>
        <taxon>Fungi</taxon>
        <taxon>Dikarya</taxon>
        <taxon>Ascomycota</taxon>
        <taxon>Pezizomycotina</taxon>
        <taxon>Dothideomycetes</taxon>
        <taxon>Dothideomycetidae</taxon>
        <taxon>Mycosphaerellales</taxon>
        <taxon>Teratosphaeriaceae</taxon>
        <taxon>Elasticomyces</taxon>
    </lineage>
</organism>
<feature type="transmembrane region" description="Helical" evidence="2">
    <location>
        <begin position="458"/>
        <end position="479"/>
    </location>
</feature>
<evidence type="ECO:0000256" key="2">
    <source>
        <dbReference type="SAM" id="Phobius"/>
    </source>
</evidence>
<feature type="region of interest" description="Disordered" evidence="1">
    <location>
        <begin position="345"/>
        <end position="368"/>
    </location>
</feature>
<evidence type="ECO:0000313" key="4">
    <source>
        <dbReference type="Proteomes" id="UP001310594"/>
    </source>
</evidence>
<keyword evidence="2" id="KW-0472">Membrane</keyword>
<dbReference type="PANTHER" id="PTHR35043:SF7">
    <property type="entry name" value="TRANSCRIPTION FACTOR DOMAIN-CONTAINING PROTEIN"/>
    <property type="match status" value="1"/>
</dbReference>
<feature type="transmembrane region" description="Helical" evidence="2">
    <location>
        <begin position="61"/>
        <end position="81"/>
    </location>
</feature>